<gene>
    <name evidence="1" type="ORF">HAX54_008874</name>
</gene>
<dbReference type="EMBL" id="JACEIK010001471">
    <property type="protein sequence ID" value="MCD7469709.1"/>
    <property type="molecule type" value="Genomic_DNA"/>
</dbReference>
<comment type="caution">
    <text evidence="1">The sequence shown here is derived from an EMBL/GenBank/DDBJ whole genome shotgun (WGS) entry which is preliminary data.</text>
</comment>
<accession>A0ABS8TE49</accession>
<evidence type="ECO:0000313" key="2">
    <source>
        <dbReference type="Proteomes" id="UP000823775"/>
    </source>
</evidence>
<proteinExistence type="predicted"/>
<organism evidence="1 2">
    <name type="scientific">Datura stramonium</name>
    <name type="common">Jimsonweed</name>
    <name type="synonym">Common thornapple</name>
    <dbReference type="NCBI Taxonomy" id="4076"/>
    <lineage>
        <taxon>Eukaryota</taxon>
        <taxon>Viridiplantae</taxon>
        <taxon>Streptophyta</taxon>
        <taxon>Embryophyta</taxon>
        <taxon>Tracheophyta</taxon>
        <taxon>Spermatophyta</taxon>
        <taxon>Magnoliopsida</taxon>
        <taxon>eudicotyledons</taxon>
        <taxon>Gunneridae</taxon>
        <taxon>Pentapetalae</taxon>
        <taxon>asterids</taxon>
        <taxon>lamiids</taxon>
        <taxon>Solanales</taxon>
        <taxon>Solanaceae</taxon>
        <taxon>Solanoideae</taxon>
        <taxon>Datureae</taxon>
        <taxon>Datura</taxon>
    </lineage>
</organism>
<protein>
    <submittedName>
        <fullName evidence="1">Uncharacterized protein</fullName>
    </submittedName>
</protein>
<reference evidence="1 2" key="1">
    <citation type="journal article" date="2021" name="BMC Genomics">
        <title>Datura genome reveals duplications of psychoactive alkaloid biosynthetic genes and high mutation rate following tissue culture.</title>
        <authorList>
            <person name="Rajewski A."/>
            <person name="Carter-House D."/>
            <person name="Stajich J."/>
            <person name="Litt A."/>
        </authorList>
    </citation>
    <scope>NUCLEOTIDE SEQUENCE [LARGE SCALE GENOMIC DNA]</scope>
    <source>
        <strain evidence="1">AR-01</strain>
    </source>
</reference>
<keyword evidence="2" id="KW-1185">Reference proteome</keyword>
<dbReference type="Proteomes" id="UP000823775">
    <property type="component" value="Unassembled WGS sequence"/>
</dbReference>
<evidence type="ECO:0000313" key="1">
    <source>
        <dbReference type="EMBL" id="MCD7469709.1"/>
    </source>
</evidence>
<name>A0ABS8TE49_DATST</name>
<feature type="non-terminal residue" evidence="1">
    <location>
        <position position="1"/>
    </location>
</feature>
<sequence length="96" mass="11115">KYTTDAIVYLNGDLSVKSIWIFVHMEALRWGTNARDQIFKNFIRGKSICTANWKKIPRIFIKVHWLFLSNDTIESSEILWRGRSEDDLSSPIGAPS</sequence>